<dbReference type="PROSITE" id="PS51257">
    <property type="entry name" value="PROKAR_LIPOPROTEIN"/>
    <property type="match status" value="1"/>
</dbReference>
<keyword evidence="5" id="KW-0998">Cell outer membrane</keyword>
<feature type="signal peptide" evidence="7">
    <location>
        <begin position="1"/>
        <end position="18"/>
    </location>
</feature>
<dbReference type="Pfam" id="PF07980">
    <property type="entry name" value="SusD_RagB"/>
    <property type="match status" value="1"/>
</dbReference>
<dbReference type="EMBL" id="FQWC01000005">
    <property type="protein sequence ID" value="SHH06197.1"/>
    <property type="molecule type" value="Genomic_DNA"/>
</dbReference>
<dbReference type="CDD" id="cd08977">
    <property type="entry name" value="SusD"/>
    <property type="match status" value="1"/>
</dbReference>
<evidence type="ECO:0000256" key="6">
    <source>
        <dbReference type="SAM" id="MobiDB-lite"/>
    </source>
</evidence>
<evidence type="ECO:0000256" key="7">
    <source>
        <dbReference type="SAM" id="SignalP"/>
    </source>
</evidence>
<feature type="domain" description="RagB/SusD" evidence="8">
    <location>
        <begin position="343"/>
        <end position="491"/>
    </location>
</feature>
<dbReference type="SUPFAM" id="SSF48452">
    <property type="entry name" value="TPR-like"/>
    <property type="match status" value="1"/>
</dbReference>
<evidence type="ECO:0000256" key="1">
    <source>
        <dbReference type="ARBA" id="ARBA00004442"/>
    </source>
</evidence>
<dbReference type="Pfam" id="PF14322">
    <property type="entry name" value="SusD-like_3"/>
    <property type="match status" value="1"/>
</dbReference>
<dbReference type="GO" id="GO:0009279">
    <property type="term" value="C:cell outer membrane"/>
    <property type="evidence" value="ECO:0007669"/>
    <property type="project" value="UniProtKB-SubCell"/>
</dbReference>
<name>A0A1M5PVY5_9FLAO</name>
<dbReference type="RefSeq" id="WP_073416571.1">
    <property type="nucleotide sequence ID" value="NZ_FQWC01000005.1"/>
</dbReference>
<protein>
    <submittedName>
        <fullName evidence="10">Starch-binding associating with outer membrane</fullName>
    </submittedName>
</protein>
<dbReference type="Proteomes" id="UP000184071">
    <property type="component" value="Unassembled WGS sequence"/>
</dbReference>
<evidence type="ECO:0000313" key="10">
    <source>
        <dbReference type="EMBL" id="SHH06197.1"/>
    </source>
</evidence>
<comment type="subcellular location">
    <subcellularLocation>
        <location evidence="1">Cell outer membrane</location>
    </subcellularLocation>
</comment>
<dbReference type="Gene3D" id="1.25.40.390">
    <property type="match status" value="1"/>
</dbReference>
<evidence type="ECO:0000259" key="8">
    <source>
        <dbReference type="Pfam" id="PF07980"/>
    </source>
</evidence>
<accession>A0A1M5PVY5</accession>
<gene>
    <name evidence="10" type="ORF">SAMN05443663_105147</name>
</gene>
<feature type="domain" description="SusD-like N-terminal" evidence="9">
    <location>
        <begin position="94"/>
        <end position="224"/>
    </location>
</feature>
<reference evidence="11" key="1">
    <citation type="submission" date="2016-11" db="EMBL/GenBank/DDBJ databases">
        <authorList>
            <person name="Varghese N."/>
            <person name="Submissions S."/>
        </authorList>
    </citation>
    <scope>NUCLEOTIDE SEQUENCE [LARGE SCALE GENOMIC DNA]</scope>
    <source>
        <strain evidence="11">DSM 17963</strain>
    </source>
</reference>
<sequence length="491" mass="54252">MKKIIITFLLSAGLFVSCTDLEVTPTSFVTEDNYFKTQDDAVASVTAVYASLSLDPGEQSLFGRNLYFLTDMGSDYAAAGVSATNPQVRAMSSLTHDATNDRVQVAWRQIYAGINRANVSIDNIPQVSGSEVVKTRLINEAKFIRGLLYFQAVRIWGGVPIVLHEPTSIQLESLKSRRATVDEVYAQIIKDLTDAESLPATYTAADAGRATSGAAKAILAKVYLTRKDWPNAISKAREVINGGYGYALFENFQDIFTKTKKNGKEHIFSVQFEPNQAGNGSSGSTFQSTSFTGFTATEPADIISDVALFYDIYQPGDTRRDVSYAKQLLNPTTGTLYTFPKPIFKKYLDLTNLATPANVAINFPIIRYADILLSLAEAINEQNGAPTAEAYELINQVRRRAYGKTITTPDVTIDLTGLDQTSFRAAIQEERKKEFVQEGQRWFDLVRWGTLVTEVKKVTAKNSVSERNNLYPIPQSERNIDPVGLPQNPGY</sequence>
<evidence type="ECO:0000256" key="5">
    <source>
        <dbReference type="ARBA" id="ARBA00023237"/>
    </source>
</evidence>
<dbReference type="InterPro" id="IPR033985">
    <property type="entry name" value="SusD-like_N"/>
</dbReference>
<evidence type="ECO:0000256" key="3">
    <source>
        <dbReference type="ARBA" id="ARBA00022729"/>
    </source>
</evidence>
<dbReference type="InterPro" id="IPR012944">
    <property type="entry name" value="SusD_RagB_dom"/>
</dbReference>
<organism evidence="10 11">
    <name type="scientific">Flavobacterium defluvii</name>
    <dbReference type="NCBI Taxonomy" id="370979"/>
    <lineage>
        <taxon>Bacteria</taxon>
        <taxon>Pseudomonadati</taxon>
        <taxon>Bacteroidota</taxon>
        <taxon>Flavobacteriia</taxon>
        <taxon>Flavobacteriales</taxon>
        <taxon>Flavobacteriaceae</taxon>
        <taxon>Flavobacterium</taxon>
    </lineage>
</organism>
<evidence type="ECO:0000259" key="9">
    <source>
        <dbReference type="Pfam" id="PF14322"/>
    </source>
</evidence>
<feature type="region of interest" description="Disordered" evidence="6">
    <location>
        <begin position="472"/>
        <end position="491"/>
    </location>
</feature>
<keyword evidence="4" id="KW-0472">Membrane</keyword>
<dbReference type="AlphaFoldDB" id="A0A1M5PVY5"/>
<evidence type="ECO:0000313" key="11">
    <source>
        <dbReference type="Proteomes" id="UP000184071"/>
    </source>
</evidence>
<dbReference type="STRING" id="370979.SAMN05443663_105147"/>
<keyword evidence="3 7" id="KW-0732">Signal</keyword>
<evidence type="ECO:0000256" key="4">
    <source>
        <dbReference type="ARBA" id="ARBA00023136"/>
    </source>
</evidence>
<feature type="chain" id="PRO_5012906391" evidence="7">
    <location>
        <begin position="19"/>
        <end position="491"/>
    </location>
</feature>
<dbReference type="InterPro" id="IPR011990">
    <property type="entry name" value="TPR-like_helical_dom_sf"/>
</dbReference>
<proteinExistence type="inferred from homology"/>
<keyword evidence="11" id="KW-1185">Reference proteome</keyword>
<comment type="similarity">
    <text evidence="2">Belongs to the SusD family.</text>
</comment>
<dbReference type="OrthoDB" id="5694214at2"/>
<evidence type="ECO:0000256" key="2">
    <source>
        <dbReference type="ARBA" id="ARBA00006275"/>
    </source>
</evidence>